<name>A0A250DFM6_9BURK</name>
<dbReference type="SUPFAM" id="SSF53850">
    <property type="entry name" value="Periplasmic binding protein-like II"/>
    <property type="match status" value="1"/>
</dbReference>
<dbReference type="EMBL" id="CP023284">
    <property type="protein sequence ID" value="ATA53052.1"/>
    <property type="molecule type" value="Genomic_DNA"/>
</dbReference>
<accession>A0A250DFM6</accession>
<dbReference type="AlphaFoldDB" id="A0A250DFM6"/>
<dbReference type="Gene3D" id="3.40.190.150">
    <property type="entry name" value="Bordetella uptake gene, domain 1"/>
    <property type="match status" value="1"/>
</dbReference>
<dbReference type="Proteomes" id="UP000217154">
    <property type="component" value="Chromosome"/>
</dbReference>
<dbReference type="PIRSF" id="PIRSF017082">
    <property type="entry name" value="YflP"/>
    <property type="match status" value="1"/>
</dbReference>
<protein>
    <submittedName>
        <fullName evidence="2">Tripartite tricarboxylate transporter substrate binding protein</fullName>
    </submittedName>
</protein>
<sequence>MKQELRALSFAAAALLASAGALADTYPSRPITLLVGFPAGGGADTVARIVGDKLGKLLGQPIVIDNKPGAGTTIASDQVARAAPDGYTLLLGSANLYGSDKLLYKSVKYDGAKSFVPISRWSSAPMLLAVNKDVSAKTVQALIAEARQNPGKLAYSSSGAGVVTHLAGLSFEKAAGVQMLHVPYKGGAPSIQAVAAGDVQLTFGTPPSVLPMAQGQKLRVLAVTSGQRSPLFPDVPSVAEAGVKGYDYTFWFGLFGPAGLPPEVAQKLFDASVAALNDPEVKARMEKSGNESAPSKSLAEFRAWALAEGAKSKELTERSGASVE</sequence>
<dbReference type="PANTHER" id="PTHR42928:SF5">
    <property type="entry name" value="BLR1237 PROTEIN"/>
    <property type="match status" value="1"/>
</dbReference>
<dbReference type="KEGG" id="vbo:CKY39_07370"/>
<evidence type="ECO:0000313" key="2">
    <source>
        <dbReference type="EMBL" id="ATA53052.1"/>
    </source>
</evidence>
<evidence type="ECO:0000313" key="3">
    <source>
        <dbReference type="Proteomes" id="UP000217154"/>
    </source>
</evidence>
<evidence type="ECO:0000256" key="1">
    <source>
        <dbReference type="ARBA" id="ARBA00006987"/>
    </source>
</evidence>
<dbReference type="Gene3D" id="3.40.190.10">
    <property type="entry name" value="Periplasmic binding protein-like II"/>
    <property type="match status" value="1"/>
</dbReference>
<dbReference type="RefSeq" id="WP_062478940.1">
    <property type="nucleotide sequence ID" value="NZ_BKDI01000008.1"/>
</dbReference>
<gene>
    <name evidence="2" type="ORF">CKY39_07370</name>
</gene>
<organism evidence="2 3">
    <name type="scientific">Variovorax boronicumulans</name>
    <dbReference type="NCBI Taxonomy" id="436515"/>
    <lineage>
        <taxon>Bacteria</taxon>
        <taxon>Pseudomonadati</taxon>
        <taxon>Pseudomonadota</taxon>
        <taxon>Betaproteobacteria</taxon>
        <taxon>Burkholderiales</taxon>
        <taxon>Comamonadaceae</taxon>
        <taxon>Variovorax</taxon>
    </lineage>
</organism>
<dbReference type="Pfam" id="PF03401">
    <property type="entry name" value="TctC"/>
    <property type="match status" value="1"/>
</dbReference>
<reference evidence="2 3" key="1">
    <citation type="submission" date="2017-09" db="EMBL/GenBank/DDBJ databases">
        <title>The diverse metabolic capabilities of V. boronicumulans make it an excellent choice for continued studies on novel biodegradation.</title>
        <authorList>
            <person name="Sun S."/>
        </authorList>
    </citation>
    <scope>NUCLEOTIDE SEQUENCE [LARGE SCALE GENOMIC DNA]</scope>
    <source>
        <strain evidence="2 3">J1</strain>
    </source>
</reference>
<dbReference type="InterPro" id="IPR042100">
    <property type="entry name" value="Bug_dom1"/>
</dbReference>
<dbReference type="CDD" id="cd07012">
    <property type="entry name" value="PBP2_Bug_TTT"/>
    <property type="match status" value="1"/>
</dbReference>
<dbReference type="PANTHER" id="PTHR42928">
    <property type="entry name" value="TRICARBOXYLATE-BINDING PROTEIN"/>
    <property type="match status" value="1"/>
</dbReference>
<dbReference type="InterPro" id="IPR005064">
    <property type="entry name" value="BUG"/>
</dbReference>
<comment type="similarity">
    <text evidence="1">Belongs to the UPF0065 (bug) family.</text>
</comment>
<proteinExistence type="inferred from homology"/>